<keyword evidence="6" id="KW-0479">Metal-binding</keyword>
<dbReference type="FunFam" id="3.30.70.141:FF:000003">
    <property type="entry name" value="Nucleoside diphosphate kinase"/>
    <property type="match status" value="1"/>
</dbReference>
<evidence type="ECO:0000256" key="9">
    <source>
        <dbReference type="ARBA" id="ARBA00022840"/>
    </source>
</evidence>
<dbReference type="GO" id="GO:0005524">
    <property type="term" value="F:ATP binding"/>
    <property type="evidence" value="ECO:0007669"/>
    <property type="project" value="UniProtKB-KW"/>
</dbReference>
<dbReference type="PROSITE" id="PS51374">
    <property type="entry name" value="NDPK_LIKE"/>
    <property type="match status" value="1"/>
</dbReference>
<keyword evidence="7" id="KW-0547">Nucleotide-binding</keyword>
<evidence type="ECO:0000256" key="11">
    <source>
        <dbReference type="ARBA" id="ARBA00023080"/>
    </source>
</evidence>
<dbReference type="Pfam" id="PF00334">
    <property type="entry name" value="NDK"/>
    <property type="match status" value="1"/>
</dbReference>
<dbReference type="InterPro" id="IPR036850">
    <property type="entry name" value="NDK-like_dom_sf"/>
</dbReference>
<organism evidence="13">
    <name type="scientific">marine sediment metagenome</name>
    <dbReference type="NCBI Taxonomy" id="412755"/>
    <lineage>
        <taxon>unclassified sequences</taxon>
        <taxon>metagenomes</taxon>
        <taxon>ecological metagenomes</taxon>
    </lineage>
</organism>
<reference evidence="13" key="1">
    <citation type="journal article" date="2014" name="Front. Microbiol.">
        <title>High frequency of phylogenetically diverse reductive dehalogenase-homologous genes in deep subseafloor sedimentary metagenomes.</title>
        <authorList>
            <person name="Kawai M."/>
            <person name="Futagami T."/>
            <person name="Toyoda A."/>
            <person name="Takaki Y."/>
            <person name="Nishi S."/>
            <person name="Hori S."/>
            <person name="Arai W."/>
            <person name="Tsubouchi T."/>
            <person name="Morono Y."/>
            <person name="Uchiyama I."/>
            <person name="Ito T."/>
            <person name="Fujiyama A."/>
            <person name="Inagaki F."/>
            <person name="Takami H."/>
        </authorList>
    </citation>
    <scope>NUCLEOTIDE SEQUENCE</scope>
    <source>
        <strain evidence="13">Expedition CK06-06</strain>
    </source>
</reference>
<dbReference type="CDD" id="cd04413">
    <property type="entry name" value="NDPk_I"/>
    <property type="match status" value="1"/>
</dbReference>
<comment type="caution">
    <text evidence="13">The sequence shown here is derived from an EMBL/GenBank/DDBJ whole genome shotgun (WGS) entry which is preliminary data.</text>
</comment>
<comment type="cofactor">
    <cofactor evidence="1">
        <name>Mg(2+)</name>
        <dbReference type="ChEBI" id="CHEBI:18420"/>
    </cofactor>
</comment>
<name>X1H8S6_9ZZZZ</name>
<evidence type="ECO:0000313" key="13">
    <source>
        <dbReference type="EMBL" id="GAH66586.1"/>
    </source>
</evidence>
<keyword evidence="10" id="KW-0460">Magnesium</keyword>
<evidence type="ECO:0000256" key="1">
    <source>
        <dbReference type="ARBA" id="ARBA00001946"/>
    </source>
</evidence>
<dbReference type="NCBIfam" id="NF001908">
    <property type="entry name" value="PRK00668.1"/>
    <property type="match status" value="1"/>
</dbReference>
<feature type="non-terminal residue" evidence="13">
    <location>
        <position position="1"/>
    </location>
</feature>
<dbReference type="Gene3D" id="3.30.70.141">
    <property type="entry name" value="Nucleoside diphosphate kinase-like domain"/>
    <property type="match status" value="1"/>
</dbReference>
<evidence type="ECO:0000256" key="10">
    <source>
        <dbReference type="ARBA" id="ARBA00022842"/>
    </source>
</evidence>
<keyword evidence="11" id="KW-0546">Nucleotide metabolism</keyword>
<accession>X1H8S6</accession>
<keyword evidence="8" id="KW-0418">Kinase</keyword>
<protein>
    <recommendedName>
        <fullName evidence="4">Nucleoside diphosphate kinase</fullName>
        <ecNumber evidence="3">2.7.4.6</ecNumber>
    </recommendedName>
</protein>
<dbReference type="GO" id="GO:0006241">
    <property type="term" value="P:CTP biosynthetic process"/>
    <property type="evidence" value="ECO:0007669"/>
    <property type="project" value="InterPro"/>
</dbReference>
<evidence type="ECO:0000256" key="7">
    <source>
        <dbReference type="ARBA" id="ARBA00022741"/>
    </source>
</evidence>
<evidence type="ECO:0000256" key="8">
    <source>
        <dbReference type="ARBA" id="ARBA00022777"/>
    </source>
</evidence>
<dbReference type="EMBL" id="BARU01030730">
    <property type="protein sequence ID" value="GAH66586.1"/>
    <property type="molecule type" value="Genomic_DNA"/>
</dbReference>
<gene>
    <name evidence="13" type="ORF">S03H2_48711</name>
</gene>
<evidence type="ECO:0000256" key="3">
    <source>
        <dbReference type="ARBA" id="ARBA00012966"/>
    </source>
</evidence>
<evidence type="ECO:0000256" key="2">
    <source>
        <dbReference type="ARBA" id="ARBA00008142"/>
    </source>
</evidence>
<dbReference type="EC" id="2.7.4.6" evidence="3"/>
<dbReference type="PRINTS" id="PR01243">
    <property type="entry name" value="NUCDPKINASE"/>
</dbReference>
<dbReference type="PANTHER" id="PTHR11349">
    <property type="entry name" value="NUCLEOSIDE DIPHOSPHATE KINASE"/>
    <property type="match status" value="1"/>
</dbReference>
<dbReference type="GO" id="GO:0046872">
    <property type="term" value="F:metal ion binding"/>
    <property type="evidence" value="ECO:0007669"/>
    <property type="project" value="UniProtKB-KW"/>
</dbReference>
<dbReference type="SMART" id="SM00562">
    <property type="entry name" value="NDK"/>
    <property type="match status" value="1"/>
</dbReference>
<keyword evidence="5" id="KW-0808">Transferase</keyword>
<dbReference type="InterPro" id="IPR001564">
    <property type="entry name" value="Nucleoside_diP_kinase"/>
</dbReference>
<feature type="domain" description="Nucleoside diphosphate kinase-like" evidence="12">
    <location>
        <begin position="1"/>
        <end position="119"/>
    </location>
</feature>
<sequence length="124" mass="13532">TIITRLEKQGLKLVAIRMLHLDKVLAQRLYAIHKDKPFFNSLVDYISSAPIVAAVFEGEGAIAVIRKTMGATDPAKAKAGTIRGDFGVDIEHNSVHGSDSAETAEKEIKLFFSEDEIDSCITES</sequence>
<comment type="similarity">
    <text evidence="2">Belongs to the NDK family.</text>
</comment>
<evidence type="ECO:0000256" key="6">
    <source>
        <dbReference type="ARBA" id="ARBA00022723"/>
    </source>
</evidence>
<proteinExistence type="inferred from homology"/>
<keyword evidence="9" id="KW-0067">ATP-binding</keyword>
<dbReference type="GO" id="GO:0006183">
    <property type="term" value="P:GTP biosynthetic process"/>
    <property type="evidence" value="ECO:0007669"/>
    <property type="project" value="InterPro"/>
</dbReference>
<dbReference type="GO" id="GO:0004550">
    <property type="term" value="F:nucleoside diphosphate kinase activity"/>
    <property type="evidence" value="ECO:0007669"/>
    <property type="project" value="UniProtKB-EC"/>
</dbReference>
<dbReference type="SUPFAM" id="SSF54919">
    <property type="entry name" value="Nucleoside diphosphate kinase, NDK"/>
    <property type="match status" value="1"/>
</dbReference>
<dbReference type="GO" id="GO:0006228">
    <property type="term" value="P:UTP biosynthetic process"/>
    <property type="evidence" value="ECO:0007669"/>
    <property type="project" value="InterPro"/>
</dbReference>
<evidence type="ECO:0000256" key="4">
    <source>
        <dbReference type="ARBA" id="ARBA00017632"/>
    </source>
</evidence>
<evidence type="ECO:0000256" key="5">
    <source>
        <dbReference type="ARBA" id="ARBA00022679"/>
    </source>
</evidence>
<dbReference type="InterPro" id="IPR034907">
    <property type="entry name" value="NDK-like_dom"/>
</dbReference>
<evidence type="ECO:0000259" key="12">
    <source>
        <dbReference type="SMART" id="SM00562"/>
    </source>
</evidence>
<dbReference type="AlphaFoldDB" id="X1H8S6"/>